<comment type="caution">
    <text evidence="1">The sequence shown here is derived from an EMBL/GenBank/DDBJ whole genome shotgun (WGS) entry which is preliminary data.</text>
</comment>
<reference evidence="2" key="1">
    <citation type="submission" date="2018-12" db="EMBL/GenBank/DDBJ databases">
        <title>Tengunoibacter tsumagoiensis gen. nov., sp. nov., Dictyobacter kobayashii sp. nov., D. alpinus sp. nov., and D. joshuensis sp. nov. and description of Dictyobacteraceae fam. nov. within the order Ktedonobacterales isolated from Tengu-no-mugimeshi.</title>
        <authorList>
            <person name="Wang C.M."/>
            <person name="Zheng Y."/>
            <person name="Sakai Y."/>
            <person name="Toyoda A."/>
            <person name="Minakuchi Y."/>
            <person name="Abe K."/>
            <person name="Yokota A."/>
            <person name="Yabe S."/>
        </authorList>
    </citation>
    <scope>NUCLEOTIDE SEQUENCE [LARGE SCALE GENOMIC DNA]</scope>
    <source>
        <strain evidence="2">Uno3</strain>
    </source>
</reference>
<protein>
    <submittedName>
        <fullName evidence="1">Uncharacterized protein</fullName>
    </submittedName>
</protein>
<dbReference type="Proteomes" id="UP000287352">
    <property type="component" value="Unassembled WGS sequence"/>
</dbReference>
<dbReference type="AlphaFoldDB" id="A0A401ZVT7"/>
<evidence type="ECO:0000313" key="2">
    <source>
        <dbReference type="Proteomes" id="UP000287352"/>
    </source>
</evidence>
<dbReference type="EMBL" id="BIFR01000001">
    <property type="protein sequence ID" value="GCE10957.1"/>
    <property type="molecule type" value="Genomic_DNA"/>
</dbReference>
<keyword evidence="2" id="KW-1185">Reference proteome</keyword>
<evidence type="ECO:0000313" key="1">
    <source>
        <dbReference type="EMBL" id="GCE10957.1"/>
    </source>
</evidence>
<sequence>MQENWWTHWSNPTTSSIIANEVKSGMASWPYHFWDNLVFESPSVSNPSLMENLSTCKAVLSGLTG</sequence>
<name>A0A401ZVT7_9CHLR</name>
<proteinExistence type="predicted"/>
<gene>
    <name evidence="1" type="ORF">KTT_08160</name>
</gene>
<organism evidence="1 2">
    <name type="scientific">Tengunoibacter tsumagoiensis</name>
    <dbReference type="NCBI Taxonomy" id="2014871"/>
    <lineage>
        <taxon>Bacteria</taxon>
        <taxon>Bacillati</taxon>
        <taxon>Chloroflexota</taxon>
        <taxon>Ktedonobacteria</taxon>
        <taxon>Ktedonobacterales</taxon>
        <taxon>Dictyobacteraceae</taxon>
        <taxon>Tengunoibacter</taxon>
    </lineage>
</organism>
<accession>A0A401ZVT7</accession>